<evidence type="ECO:0000313" key="2">
    <source>
        <dbReference type="EnsemblMetazoa" id="GAUT020762-PA"/>
    </source>
</evidence>
<keyword evidence="1" id="KW-0812">Transmembrane</keyword>
<dbReference type="EnsemblMetazoa" id="GAUT020762-RA">
    <property type="protein sequence ID" value="GAUT020762-PA"/>
    <property type="gene ID" value="GAUT020762"/>
</dbReference>
<organism evidence="2 3">
    <name type="scientific">Glossina austeni</name>
    <name type="common">Savannah tsetse fly</name>
    <dbReference type="NCBI Taxonomy" id="7395"/>
    <lineage>
        <taxon>Eukaryota</taxon>
        <taxon>Metazoa</taxon>
        <taxon>Ecdysozoa</taxon>
        <taxon>Arthropoda</taxon>
        <taxon>Hexapoda</taxon>
        <taxon>Insecta</taxon>
        <taxon>Pterygota</taxon>
        <taxon>Neoptera</taxon>
        <taxon>Endopterygota</taxon>
        <taxon>Diptera</taxon>
        <taxon>Brachycera</taxon>
        <taxon>Muscomorpha</taxon>
        <taxon>Hippoboscoidea</taxon>
        <taxon>Glossinidae</taxon>
        <taxon>Glossina</taxon>
    </lineage>
</organism>
<name>A0A1A9UZH4_GLOAU</name>
<keyword evidence="1" id="KW-0472">Membrane</keyword>
<keyword evidence="1" id="KW-1133">Transmembrane helix</keyword>
<feature type="transmembrane region" description="Helical" evidence="1">
    <location>
        <begin position="107"/>
        <end position="128"/>
    </location>
</feature>
<dbReference type="AlphaFoldDB" id="A0A1A9UZH4"/>
<accession>A0A1A9UZH4</accession>
<evidence type="ECO:0000256" key="1">
    <source>
        <dbReference type="SAM" id="Phobius"/>
    </source>
</evidence>
<reference evidence="2" key="1">
    <citation type="submission" date="2020-05" db="UniProtKB">
        <authorList>
            <consortium name="EnsemblMetazoa"/>
        </authorList>
    </citation>
    <scope>IDENTIFICATION</scope>
    <source>
        <strain evidence="2">TTRI</strain>
    </source>
</reference>
<protein>
    <submittedName>
        <fullName evidence="2">Uncharacterized protein</fullName>
    </submittedName>
</protein>
<feature type="transmembrane region" description="Helical" evidence="1">
    <location>
        <begin position="82"/>
        <end position="101"/>
    </location>
</feature>
<feature type="transmembrane region" description="Helical" evidence="1">
    <location>
        <begin position="43"/>
        <end position="70"/>
    </location>
</feature>
<dbReference type="VEuPathDB" id="VectorBase:GAUT020762"/>
<dbReference type="Proteomes" id="UP000078200">
    <property type="component" value="Unassembled WGS sequence"/>
</dbReference>
<keyword evidence="3" id="KW-1185">Reference proteome</keyword>
<evidence type="ECO:0000313" key="3">
    <source>
        <dbReference type="Proteomes" id="UP000078200"/>
    </source>
</evidence>
<sequence>MILIENILYATLKCACECCVCCVQQQIKSFKQSQQSEYTREGLIFVAVIQFVHFPLLLLLPVGTVLFGLLAQLDSKVLKLLFKIYNNLDMKILFYSIFMILKQNSLVPTKCVRFILMTVAYAALCSFLKPANEIRKLRYPQSLLWAIKVIIWMSYNLYESEAFFQVFQYARFAVAFVETIRDLAKVFQVNDRVKAAECCSTTLQFAFAICFEIMGSK</sequence>
<proteinExistence type="predicted"/>